<gene>
    <name evidence="2" type="ORF">EV644_106270</name>
</gene>
<proteinExistence type="predicted"/>
<keyword evidence="3" id="KW-1185">Reference proteome</keyword>
<dbReference type="Proteomes" id="UP000295818">
    <property type="component" value="Unassembled WGS sequence"/>
</dbReference>
<dbReference type="PROSITE" id="PS51186">
    <property type="entry name" value="GNAT"/>
    <property type="match status" value="1"/>
</dbReference>
<comment type="caution">
    <text evidence="2">The sequence shown here is derived from an EMBL/GenBank/DDBJ whole genome shotgun (WGS) entry which is preliminary data.</text>
</comment>
<dbReference type="PANTHER" id="PTHR43792">
    <property type="entry name" value="GNAT FAMILY, PUTATIVE (AFU_ORTHOLOGUE AFUA_3G00765)-RELATED-RELATED"/>
    <property type="match status" value="1"/>
</dbReference>
<dbReference type="InterPro" id="IPR000182">
    <property type="entry name" value="GNAT_dom"/>
</dbReference>
<organism evidence="2 3">
    <name type="scientific">Kribbella orskensis</name>
    <dbReference type="NCBI Taxonomy" id="2512216"/>
    <lineage>
        <taxon>Bacteria</taxon>
        <taxon>Bacillati</taxon>
        <taxon>Actinomycetota</taxon>
        <taxon>Actinomycetes</taxon>
        <taxon>Propionibacteriales</taxon>
        <taxon>Kribbellaceae</taxon>
        <taxon>Kribbella</taxon>
    </lineage>
</organism>
<sequence>MVLRWGRLAGMTTRYGGPGVRLAGDGLVLREWERGDVVAMVELFDNPEVAYWTPLVTPFDLAAAEAYVDAAHSDNGRVHLAITTDGGEPMGEVMVNGKTAALGYAVGPAFRGKGLAHRSLILLTEYAHEVLGLERLILEIEPDNAASSAVARRAGYRLTDLPLITVTDKGRELTLTTWEHLA</sequence>
<dbReference type="EMBL" id="SLWM01000006">
    <property type="protein sequence ID" value="TCO22962.1"/>
    <property type="molecule type" value="Genomic_DNA"/>
</dbReference>
<dbReference type="InterPro" id="IPR016181">
    <property type="entry name" value="Acyl_CoA_acyltransferase"/>
</dbReference>
<protein>
    <submittedName>
        <fullName evidence="2">RimJ/RimL family protein N-acetyltransferase</fullName>
    </submittedName>
</protein>
<dbReference type="SUPFAM" id="SSF55729">
    <property type="entry name" value="Acyl-CoA N-acyltransferases (Nat)"/>
    <property type="match status" value="1"/>
</dbReference>
<accession>A0ABY2BKN5</accession>
<name>A0ABY2BKN5_9ACTN</name>
<evidence type="ECO:0000313" key="3">
    <source>
        <dbReference type="Proteomes" id="UP000295818"/>
    </source>
</evidence>
<feature type="domain" description="N-acetyltransferase" evidence="1">
    <location>
        <begin position="27"/>
        <end position="176"/>
    </location>
</feature>
<dbReference type="InterPro" id="IPR051531">
    <property type="entry name" value="N-acetyltransferase"/>
</dbReference>
<dbReference type="Pfam" id="PF13302">
    <property type="entry name" value="Acetyltransf_3"/>
    <property type="match status" value="1"/>
</dbReference>
<evidence type="ECO:0000259" key="1">
    <source>
        <dbReference type="PROSITE" id="PS51186"/>
    </source>
</evidence>
<evidence type="ECO:0000313" key="2">
    <source>
        <dbReference type="EMBL" id="TCO22962.1"/>
    </source>
</evidence>
<reference evidence="2 3" key="1">
    <citation type="journal article" date="2015" name="Stand. Genomic Sci.">
        <title>Genomic Encyclopedia of Bacterial and Archaeal Type Strains, Phase III: the genomes of soil and plant-associated and newly described type strains.</title>
        <authorList>
            <person name="Whitman W.B."/>
            <person name="Woyke T."/>
            <person name="Klenk H.P."/>
            <person name="Zhou Y."/>
            <person name="Lilburn T.G."/>
            <person name="Beck B.J."/>
            <person name="De Vos P."/>
            <person name="Vandamme P."/>
            <person name="Eisen J.A."/>
            <person name="Garrity G."/>
            <person name="Hugenholtz P."/>
            <person name="Kyrpides N.C."/>
        </authorList>
    </citation>
    <scope>NUCLEOTIDE SEQUENCE [LARGE SCALE GENOMIC DNA]</scope>
    <source>
        <strain evidence="2 3">VKM Ac-2538</strain>
    </source>
</reference>
<dbReference type="Gene3D" id="3.40.630.30">
    <property type="match status" value="1"/>
</dbReference>